<sequence length="104" mass="10875">MNEILTLQPDVISRLSQGHDATVTGLQAATAAPAGISANVATTHGTFTSEYNNALSEFEAVRARAGQALQGVATGLSKNLNKALTAYVNTDRAGAEIVDQQVYR</sequence>
<organism evidence="1 2">
    <name type="scientific">Mycobacterium ulcerans subsp. shinshuense</name>
    <dbReference type="NCBI Taxonomy" id="1124626"/>
    <lineage>
        <taxon>Bacteria</taxon>
        <taxon>Bacillati</taxon>
        <taxon>Actinomycetota</taxon>
        <taxon>Actinomycetes</taxon>
        <taxon>Mycobacteriales</taxon>
        <taxon>Mycobacteriaceae</taxon>
        <taxon>Mycobacterium</taxon>
        <taxon>Mycobacterium ulcerans group</taxon>
    </lineage>
</organism>
<dbReference type="Proteomes" id="UP000218067">
    <property type="component" value="Chromosome"/>
</dbReference>
<name>A0A1B4XZZ7_MYCUL</name>
<dbReference type="AlphaFoldDB" id="A0A1B4XZZ7"/>
<evidence type="ECO:0000313" key="2">
    <source>
        <dbReference type="Proteomes" id="UP000218067"/>
    </source>
</evidence>
<proteinExistence type="predicted"/>
<gene>
    <name evidence="1" type="ORF">SHTP_1062</name>
</gene>
<dbReference type="Pfam" id="PF10824">
    <property type="entry name" value="T7SS_ESX_EspC"/>
    <property type="match status" value="1"/>
</dbReference>
<dbReference type="GO" id="GO:0009306">
    <property type="term" value="P:protein secretion"/>
    <property type="evidence" value="ECO:0007669"/>
    <property type="project" value="InterPro"/>
</dbReference>
<dbReference type="GeneID" id="93435713"/>
<dbReference type="InterPro" id="IPR022536">
    <property type="entry name" value="EspC"/>
</dbReference>
<evidence type="ECO:0000313" key="1">
    <source>
        <dbReference type="EMBL" id="BAV40372.1"/>
    </source>
</evidence>
<protein>
    <submittedName>
        <fullName evidence="1">Uncharacterized protein</fullName>
    </submittedName>
</protein>
<reference evidence="1 2" key="1">
    <citation type="submission" date="2016-08" db="EMBL/GenBank/DDBJ databases">
        <title>Complete genome sequence of Mycobacterium shinshuense, a subspecies of M. ulcerans.</title>
        <authorList>
            <person name="Yoshida M."/>
            <person name="Ogura Y."/>
            <person name="Hayashi T."/>
            <person name="Hoshino Y."/>
        </authorList>
    </citation>
    <scope>NUCLEOTIDE SEQUENCE [LARGE SCALE GENOMIC DNA]</scope>
    <source>
        <strain evidence="2">ATCC 33728</strain>
    </source>
</reference>
<dbReference type="RefSeq" id="WP_096370004.1">
    <property type="nucleotide sequence ID" value="NZ_AP017624.1"/>
</dbReference>
<accession>A0A1B4XZZ7</accession>
<dbReference type="EMBL" id="AP017624">
    <property type="protein sequence ID" value="BAV40372.1"/>
    <property type="molecule type" value="Genomic_DNA"/>
</dbReference>